<feature type="binding site" description="axial binding residue" evidence="14">
    <location>
        <position position="442"/>
    </location>
    <ligand>
        <name>heme</name>
        <dbReference type="ChEBI" id="CHEBI:30413"/>
    </ligand>
    <ligandPart>
        <name>Fe</name>
        <dbReference type="ChEBI" id="CHEBI:18248"/>
    </ligandPart>
</feature>
<comment type="cofactor">
    <cofactor evidence="1 14">
        <name>heme</name>
        <dbReference type="ChEBI" id="CHEBI:30413"/>
    </cofactor>
</comment>
<dbReference type="Gene3D" id="1.10.630.10">
    <property type="entry name" value="Cytochrome P450"/>
    <property type="match status" value="1"/>
</dbReference>
<evidence type="ECO:0000256" key="6">
    <source>
        <dbReference type="ARBA" id="ARBA00022617"/>
    </source>
</evidence>
<evidence type="ECO:0000256" key="9">
    <source>
        <dbReference type="ARBA" id="ARBA00022848"/>
    </source>
</evidence>
<feature type="chain" id="PRO_5035457902" description="Cytochrome P450" evidence="16">
    <location>
        <begin position="18"/>
        <end position="497"/>
    </location>
</feature>
<gene>
    <name evidence="17" type="ORF">ILUMI_24359</name>
</gene>
<dbReference type="OrthoDB" id="1055148at2759"/>
<keyword evidence="6 14" id="KW-0349">Heme</keyword>
<dbReference type="InterPro" id="IPR002401">
    <property type="entry name" value="Cyt_P450_E_grp-I"/>
</dbReference>
<dbReference type="CDD" id="cd20651">
    <property type="entry name" value="CYP15A1-like"/>
    <property type="match status" value="1"/>
</dbReference>
<dbReference type="GO" id="GO:0006805">
    <property type="term" value="P:xenobiotic metabolic process"/>
    <property type="evidence" value="ECO:0007669"/>
    <property type="project" value="TreeGrafter"/>
</dbReference>
<evidence type="ECO:0000256" key="5">
    <source>
        <dbReference type="ARBA" id="ARBA00010617"/>
    </source>
</evidence>
<evidence type="ECO:0000313" key="18">
    <source>
        <dbReference type="Proteomes" id="UP000801492"/>
    </source>
</evidence>
<keyword evidence="9" id="KW-0492">Microsome</keyword>
<dbReference type="InterPro" id="IPR050182">
    <property type="entry name" value="Cytochrome_P450_fam2"/>
</dbReference>
<dbReference type="InterPro" id="IPR036396">
    <property type="entry name" value="Cyt_P450_sf"/>
</dbReference>
<organism evidence="17 18">
    <name type="scientific">Ignelater luminosus</name>
    <name type="common">Cucubano</name>
    <name type="synonym">Pyrophorus luminosus</name>
    <dbReference type="NCBI Taxonomy" id="2038154"/>
    <lineage>
        <taxon>Eukaryota</taxon>
        <taxon>Metazoa</taxon>
        <taxon>Ecdysozoa</taxon>
        <taxon>Arthropoda</taxon>
        <taxon>Hexapoda</taxon>
        <taxon>Insecta</taxon>
        <taxon>Pterygota</taxon>
        <taxon>Neoptera</taxon>
        <taxon>Endopterygota</taxon>
        <taxon>Coleoptera</taxon>
        <taxon>Polyphaga</taxon>
        <taxon>Elateriformia</taxon>
        <taxon>Elateroidea</taxon>
        <taxon>Elateridae</taxon>
        <taxon>Agrypninae</taxon>
        <taxon>Pyrophorini</taxon>
        <taxon>Ignelater</taxon>
    </lineage>
</organism>
<accession>A0A8K0G0Y9</accession>
<dbReference type="GO" id="GO:0006082">
    <property type="term" value="P:organic acid metabolic process"/>
    <property type="evidence" value="ECO:0007669"/>
    <property type="project" value="TreeGrafter"/>
</dbReference>
<dbReference type="Proteomes" id="UP000801492">
    <property type="component" value="Unassembled WGS sequence"/>
</dbReference>
<keyword evidence="11 14" id="KW-0408">Iron</keyword>
<keyword evidence="10 15" id="KW-0560">Oxidoreductase</keyword>
<evidence type="ECO:0000256" key="13">
    <source>
        <dbReference type="ARBA" id="ARBA00023136"/>
    </source>
</evidence>
<evidence type="ECO:0000256" key="10">
    <source>
        <dbReference type="ARBA" id="ARBA00023002"/>
    </source>
</evidence>
<keyword evidence="13" id="KW-0472">Membrane</keyword>
<keyword evidence="7 14" id="KW-0479">Metal-binding</keyword>
<evidence type="ECO:0000313" key="17">
    <source>
        <dbReference type="EMBL" id="KAF2881803.1"/>
    </source>
</evidence>
<evidence type="ECO:0000256" key="16">
    <source>
        <dbReference type="SAM" id="SignalP"/>
    </source>
</evidence>
<keyword evidence="18" id="KW-1185">Reference proteome</keyword>
<dbReference type="InterPro" id="IPR001128">
    <property type="entry name" value="Cyt_P450"/>
</dbReference>
<dbReference type="GO" id="GO:0008395">
    <property type="term" value="F:steroid hydroxylase activity"/>
    <property type="evidence" value="ECO:0007669"/>
    <property type="project" value="TreeGrafter"/>
</dbReference>
<dbReference type="PROSITE" id="PS00086">
    <property type="entry name" value="CYTOCHROME_P450"/>
    <property type="match status" value="1"/>
</dbReference>
<dbReference type="GO" id="GO:0005506">
    <property type="term" value="F:iron ion binding"/>
    <property type="evidence" value="ECO:0007669"/>
    <property type="project" value="InterPro"/>
</dbReference>
<name>A0A8K0G0Y9_IGNLU</name>
<reference evidence="17" key="1">
    <citation type="submission" date="2019-08" db="EMBL/GenBank/DDBJ databases">
        <title>The genome of the North American firefly Photinus pyralis.</title>
        <authorList>
            <consortium name="Photinus pyralis genome working group"/>
            <person name="Fallon T.R."/>
            <person name="Sander Lower S.E."/>
            <person name="Weng J.-K."/>
        </authorList>
    </citation>
    <scope>NUCLEOTIDE SEQUENCE</scope>
    <source>
        <strain evidence="17">TRF0915ILg1</strain>
        <tissue evidence="17">Whole body</tissue>
    </source>
</reference>
<dbReference type="InterPro" id="IPR017972">
    <property type="entry name" value="Cyt_P450_CS"/>
</dbReference>
<keyword evidence="12 15" id="KW-0503">Monooxygenase</keyword>
<protein>
    <recommendedName>
        <fullName evidence="19">Cytochrome P450</fullName>
    </recommendedName>
</protein>
<proteinExistence type="inferred from homology"/>
<dbReference type="PANTHER" id="PTHR24300">
    <property type="entry name" value="CYTOCHROME P450 508A4-RELATED"/>
    <property type="match status" value="1"/>
</dbReference>
<evidence type="ECO:0000256" key="14">
    <source>
        <dbReference type="PIRSR" id="PIRSR602401-1"/>
    </source>
</evidence>
<evidence type="ECO:0000256" key="7">
    <source>
        <dbReference type="ARBA" id="ARBA00022723"/>
    </source>
</evidence>
<dbReference type="PRINTS" id="PR00463">
    <property type="entry name" value="EP450I"/>
</dbReference>
<dbReference type="GO" id="GO:0020037">
    <property type="term" value="F:heme binding"/>
    <property type="evidence" value="ECO:0007669"/>
    <property type="project" value="InterPro"/>
</dbReference>
<sequence length="497" mass="57425">MWLISTLLFIGILGLLAYLDTKKPKNYPPGPKWLPILGSALEVYKYRKKTGTLSLATNELAKKYGPVLGLRIGKDRIVFAYGFEAIREFLLKEELSGRPQGPFYELRTWGKRRGIMLTDEDFWQEQRRFVLRHLREFGFGSRNMSSLIEEEAEIMVNHIKKKIEDNHGWCEIRIDRLFGIHILNTLWTMMAGTRYSPEDKELKNLQIVLTELFANIDMGGTLFSHFPFLRYVAPEFSGYNMYIKTHMGIWKLLNEELRKHKETYNPEDLRDFMDVYLKMLDSPEKNETFTETQLLAICLDLFMAGSETTSKSLGYCFLYLLLNPQIQKKAQEEIDRVVGTDRLPCLNDRPQMQYTECIVLESLRMFTGRGFSIPHRALKDTTLQGYFIPKDTMLIATFNGTLLSDDSGWPEPEVFKPERFVKDEKIYKPENYLPFGIGRHRCMGETLAKANIFLITSSLLQNFNFSIPPGTPPPSTLSRDGATPGPQPFKAIVTLRQ</sequence>
<evidence type="ECO:0000256" key="1">
    <source>
        <dbReference type="ARBA" id="ARBA00001971"/>
    </source>
</evidence>
<dbReference type="GO" id="GO:0005789">
    <property type="term" value="C:endoplasmic reticulum membrane"/>
    <property type="evidence" value="ECO:0007669"/>
    <property type="project" value="UniProtKB-SubCell"/>
</dbReference>
<dbReference type="AlphaFoldDB" id="A0A8K0G0Y9"/>
<dbReference type="PANTHER" id="PTHR24300:SF376">
    <property type="entry name" value="CYTOCHROME P450 15A1"/>
    <property type="match status" value="1"/>
</dbReference>
<dbReference type="FunFam" id="1.10.630.10:FF:000238">
    <property type="entry name" value="Cytochrome P450 2A6"/>
    <property type="match status" value="1"/>
</dbReference>
<evidence type="ECO:0000256" key="11">
    <source>
        <dbReference type="ARBA" id="ARBA00023004"/>
    </source>
</evidence>
<comment type="subcellular location">
    <subcellularLocation>
        <location evidence="4">Endoplasmic reticulum membrane</location>
        <topology evidence="4">Peripheral membrane protein</topology>
    </subcellularLocation>
    <subcellularLocation>
        <location evidence="3">Microsome membrane</location>
        <topology evidence="3">Peripheral membrane protein</topology>
    </subcellularLocation>
</comment>
<feature type="signal peptide" evidence="16">
    <location>
        <begin position="1"/>
        <end position="17"/>
    </location>
</feature>
<comment type="function">
    <text evidence="2">May be involved in the metabolism of insect hormones and in the breakdown of synthetic insecticides.</text>
</comment>
<keyword evidence="16" id="KW-0732">Signal</keyword>
<evidence type="ECO:0000256" key="2">
    <source>
        <dbReference type="ARBA" id="ARBA00003690"/>
    </source>
</evidence>
<comment type="caution">
    <text evidence="17">The sequence shown here is derived from an EMBL/GenBank/DDBJ whole genome shotgun (WGS) entry which is preliminary data.</text>
</comment>
<evidence type="ECO:0000256" key="12">
    <source>
        <dbReference type="ARBA" id="ARBA00023033"/>
    </source>
</evidence>
<evidence type="ECO:0008006" key="19">
    <source>
        <dbReference type="Google" id="ProtNLM"/>
    </source>
</evidence>
<dbReference type="PRINTS" id="PR00385">
    <property type="entry name" value="P450"/>
</dbReference>
<evidence type="ECO:0000256" key="15">
    <source>
        <dbReference type="RuleBase" id="RU000461"/>
    </source>
</evidence>
<dbReference type="GO" id="GO:0016712">
    <property type="term" value="F:oxidoreductase activity, acting on paired donors, with incorporation or reduction of molecular oxygen, reduced flavin or flavoprotein as one donor, and incorporation of one atom of oxygen"/>
    <property type="evidence" value="ECO:0007669"/>
    <property type="project" value="TreeGrafter"/>
</dbReference>
<dbReference type="Pfam" id="PF00067">
    <property type="entry name" value="p450"/>
    <property type="match status" value="1"/>
</dbReference>
<keyword evidence="8" id="KW-0256">Endoplasmic reticulum</keyword>
<evidence type="ECO:0000256" key="8">
    <source>
        <dbReference type="ARBA" id="ARBA00022824"/>
    </source>
</evidence>
<evidence type="ECO:0000256" key="3">
    <source>
        <dbReference type="ARBA" id="ARBA00004174"/>
    </source>
</evidence>
<dbReference type="SUPFAM" id="SSF48264">
    <property type="entry name" value="Cytochrome P450"/>
    <property type="match status" value="1"/>
</dbReference>
<dbReference type="EMBL" id="VTPC01090697">
    <property type="protein sequence ID" value="KAF2881803.1"/>
    <property type="molecule type" value="Genomic_DNA"/>
</dbReference>
<evidence type="ECO:0000256" key="4">
    <source>
        <dbReference type="ARBA" id="ARBA00004406"/>
    </source>
</evidence>
<comment type="similarity">
    <text evidence="5 15">Belongs to the cytochrome P450 family.</text>
</comment>